<keyword evidence="1" id="KW-1133">Transmembrane helix</keyword>
<keyword evidence="1" id="KW-0472">Membrane</keyword>
<gene>
    <name evidence="2" type="ORF">H9980_04350</name>
</gene>
<feature type="transmembrane region" description="Helical" evidence="1">
    <location>
        <begin position="5"/>
        <end position="23"/>
    </location>
</feature>
<feature type="transmembrane region" description="Helical" evidence="1">
    <location>
        <begin position="236"/>
        <end position="258"/>
    </location>
</feature>
<keyword evidence="1" id="KW-0812">Transmembrane</keyword>
<evidence type="ECO:0000313" key="2">
    <source>
        <dbReference type="EMBL" id="HIX81188.1"/>
    </source>
</evidence>
<reference evidence="2" key="2">
    <citation type="submission" date="2021-04" db="EMBL/GenBank/DDBJ databases">
        <authorList>
            <person name="Gilroy R."/>
        </authorList>
    </citation>
    <scope>NUCLEOTIDE SEQUENCE</scope>
    <source>
        <strain evidence="2">ChiGjej1B1-14440</strain>
    </source>
</reference>
<organism evidence="2 3">
    <name type="scientific">Candidatus Erysipelatoclostridium merdavium</name>
    <dbReference type="NCBI Taxonomy" id="2838566"/>
    <lineage>
        <taxon>Bacteria</taxon>
        <taxon>Bacillati</taxon>
        <taxon>Bacillota</taxon>
        <taxon>Erysipelotrichia</taxon>
        <taxon>Erysipelotrichales</taxon>
        <taxon>Erysipelotrichales incertae sedis</taxon>
    </lineage>
</organism>
<dbReference type="Proteomes" id="UP000886724">
    <property type="component" value="Unassembled WGS sequence"/>
</dbReference>
<reference evidence="2" key="1">
    <citation type="journal article" date="2021" name="PeerJ">
        <title>Extensive microbial diversity within the chicken gut microbiome revealed by metagenomics and culture.</title>
        <authorList>
            <person name="Gilroy R."/>
            <person name="Ravi A."/>
            <person name="Getino M."/>
            <person name="Pursley I."/>
            <person name="Horton D.L."/>
            <person name="Alikhan N.F."/>
            <person name="Baker D."/>
            <person name="Gharbi K."/>
            <person name="Hall N."/>
            <person name="Watson M."/>
            <person name="Adriaenssens E.M."/>
            <person name="Foster-Nyarko E."/>
            <person name="Jarju S."/>
            <person name="Secka A."/>
            <person name="Antonio M."/>
            <person name="Oren A."/>
            <person name="Chaudhuri R.R."/>
            <person name="La Ragione R."/>
            <person name="Hildebrand F."/>
            <person name="Pallen M.J."/>
        </authorList>
    </citation>
    <scope>NUCLEOTIDE SEQUENCE</scope>
    <source>
        <strain evidence="2">ChiGjej1B1-14440</strain>
    </source>
</reference>
<proteinExistence type="predicted"/>
<feature type="transmembrane region" description="Helical" evidence="1">
    <location>
        <begin position="29"/>
        <end position="55"/>
    </location>
</feature>
<dbReference type="InterPro" id="IPR030949">
    <property type="entry name" value="ECF_S_folate_fam"/>
</dbReference>
<name>A0A9D1XKJ2_9FIRM</name>
<feature type="transmembrane region" description="Helical" evidence="1">
    <location>
        <begin position="201"/>
        <end position="224"/>
    </location>
</feature>
<comment type="caution">
    <text evidence="2">The sequence shown here is derived from an EMBL/GenBank/DDBJ whole genome shotgun (WGS) entry which is preliminary data.</text>
</comment>
<accession>A0A9D1XKJ2</accession>
<sequence length="266" mass="29887">MIQIICGIILVLIGVLVFWKYPIKSDAKSLSLAALFIILAAILNRLSIMIPLFGFESLNISIEVIPMMLAGILLAPGYCYIIGIAIDLVGLLVNPTGFPFLGFTLNAVLQCLIPSLIVTTIKENRLNYLEKVIKILLIVLVVGACSYVFSLNQVTISNNVVTINTSFKIIMSIICVIMIAILFIVMYFYKKKLNEEEYYLFNIWLISVVIVEMAVSFVLTPYWLEAMYGIPFTLSLFIRVIKECIMIPVDIILGYSVLRILKKLKV</sequence>
<feature type="transmembrane region" description="Helical" evidence="1">
    <location>
        <begin position="132"/>
        <end position="149"/>
    </location>
</feature>
<feature type="transmembrane region" description="Helical" evidence="1">
    <location>
        <begin position="169"/>
        <end position="189"/>
    </location>
</feature>
<dbReference type="AlphaFoldDB" id="A0A9D1XKJ2"/>
<evidence type="ECO:0000256" key="1">
    <source>
        <dbReference type="SAM" id="Phobius"/>
    </source>
</evidence>
<dbReference type="Gene3D" id="1.10.1760.20">
    <property type="match status" value="1"/>
</dbReference>
<feature type="transmembrane region" description="Helical" evidence="1">
    <location>
        <begin position="98"/>
        <end position="120"/>
    </location>
</feature>
<protein>
    <submittedName>
        <fullName evidence="2">Folate family ECF transporter S component</fullName>
    </submittedName>
</protein>
<dbReference type="EMBL" id="DXET01000099">
    <property type="protein sequence ID" value="HIX81188.1"/>
    <property type="molecule type" value="Genomic_DNA"/>
</dbReference>
<evidence type="ECO:0000313" key="3">
    <source>
        <dbReference type="Proteomes" id="UP000886724"/>
    </source>
</evidence>
<feature type="transmembrane region" description="Helical" evidence="1">
    <location>
        <begin position="67"/>
        <end position="86"/>
    </location>
</feature>
<dbReference type="NCBIfam" id="TIGR04518">
    <property type="entry name" value="ECF_S_folT_fam"/>
    <property type="match status" value="1"/>
</dbReference>